<dbReference type="AlphaFoldDB" id="A0A1H6JS46"/>
<dbReference type="PANTHER" id="PTHR43464">
    <property type="entry name" value="METHYLTRANSFERASE"/>
    <property type="match status" value="1"/>
</dbReference>
<keyword evidence="2" id="KW-0489">Methyltransferase</keyword>
<dbReference type="Gene3D" id="3.40.50.150">
    <property type="entry name" value="Vaccinia Virus protein VP39"/>
    <property type="match status" value="1"/>
</dbReference>
<evidence type="ECO:0000313" key="3">
    <source>
        <dbReference type="Proteomes" id="UP000182915"/>
    </source>
</evidence>
<dbReference type="InterPro" id="IPR029063">
    <property type="entry name" value="SAM-dependent_MTases_sf"/>
</dbReference>
<dbReference type="CDD" id="cd02440">
    <property type="entry name" value="AdoMet_MTases"/>
    <property type="match status" value="1"/>
</dbReference>
<dbReference type="Pfam" id="PF08242">
    <property type="entry name" value="Methyltransf_12"/>
    <property type="match status" value="1"/>
</dbReference>
<evidence type="ECO:0000313" key="2">
    <source>
        <dbReference type="EMBL" id="SEH62157.1"/>
    </source>
</evidence>
<dbReference type="STRING" id="370526.SAMN04489835_2122"/>
<protein>
    <submittedName>
        <fullName evidence="2">Methyltransferase domain-containing protein</fullName>
    </submittedName>
</protein>
<dbReference type="GO" id="GO:0008168">
    <property type="term" value="F:methyltransferase activity"/>
    <property type="evidence" value="ECO:0007669"/>
    <property type="project" value="UniProtKB-KW"/>
</dbReference>
<name>A0A1H6JS46_MYCRU</name>
<dbReference type="InterPro" id="IPR013217">
    <property type="entry name" value="Methyltransf_12"/>
</dbReference>
<keyword evidence="3" id="KW-1185">Reference proteome</keyword>
<dbReference type="GO" id="GO:0032259">
    <property type="term" value="P:methylation"/>
    <property type="evidence" value="ECO:0007669"/>
    <property type="project" value="UniProtKB-KW"/>
</dbReference>
<dbReference type="PANTHER" id="PTHR43464:SF94">
    <property type="entry name" value="MALONYL-[ACYL-CARRIER PROTEIN] O-METHYLTRANSFERASE"/>
    <property type="match status" value="1"/>
</dbReference>
<dbReference type="Proteomes" id="UP000182915">
    <property type="component" value="Chromosome I"/>
</dbReference>
<feature type="domain" description="Methyltransferase type 12" evidence="1">
    <location>
        <begin position="60"/>
        <end position="153"/>
    </location>
</feature>
<proteinExistence type="predicted"/>
<gene>
    <name evidence="2" type="ORF">SAMN04489835_2122</name>
</gene>
<keyword evidence="2" id="KW-0808">Transferase</keyword>
<dbReference type="RefSeq" id="WP_083407098.1">
    <property type="nucleotide sequence ID" value="NZ_LT629971.1"/>
</dbReference>
<reference evidence="3" key="1">
    <citation type="submission" date="2016-10" db="EMBL/GenBank/DDBJ databases">
        <authorList>
            <person name="Varghese N."/>
            <person name="Submissions S."/>
        </authorList>
    </citation>
    <scope>NUCLEOTIDE SEQUENCE [LARGE SCALE GENOMIC DNA]</scope>
    <source>
        <strain evidence="3">DSM 45405</strain>
    </source>
</reference>
<dbReference type="OrthoDB" id="649979at2"/>
<organism evidence="2 3">
    <name type="scientific">Mycolicibacterium rutilum</name>
    <name type="common">Mycobacterium rutilum</name>
    <dbReference type="NCBI Taxonomy" id="370526"/>
    <lineage>
        <taxon>Bacteria</taxon>
        <taxon>Bacillati</taxon>
        <taxon>Actinomycetota</taxon>
        <taxon>Actinomycetes</taxon>
        <taxon>Mycobacteriales</taxon>
        <taxon>Mycobacteriaceae</taxon>
        <taxon>Mycolicibacterium</taxon>
    </lineage>
</organism>
<sequence>MSDPRADVVSRQYEKWTYPFPVGDLDHWKTVDWDRMDPSHAHRLLWPDRPYRPDLDILIAGCGTNQAAQIAYMNPQATVVGVDVSDASLDHQRYLKDRHKLANLHVQRLPIEELPSLGRDFDLILSTGVLHHMADPLVGLRALAGCLRPDGVIGLMLYAHWGRTGVKALQSAFHDMGLQQDDDGLAVVKDALDWLPANHLVRNYLNIAHDLVFDAGVVDTFLHGRDRDYRVEDCLEFVESAGLVFQQWLVNAPYYHHEILDRPRPLYDALNRLPERVMWSVNDRLRTTNGCHYFLACKPERPVQSYRIDFTTLDCLAYVPQLRHGCGVADHAIYRSDYRMTLDDNQFAVVQQIDGRRTIREISAAARAVPTGPQGNAPTVEKYTRKLFESLWRLDFLAMAIPAAA</sequence>
<dbReference type="EMBL" id="LT629971">
    <property type="protein sequence ID" value="SEH62157.1"/>
    <property type="molecule type" value="Genomic_DNA"/>
</dbReference>
<accession>A0A1H6JS46</accession>
<evidence type="ECO:0000259" key="1">
    <source>
        <dbReference type="Pfam" id="PF08242"/>
    </source>
</evidence>
<dbReference type="SUPFAM" id="SSF53335">
    <property type="entry name" value="S-adenosyl-L-methionine-dependent methyltransferases"/>
    <property type="match status" value="1"/>
</dbReference>